<dbReference type="Pfam" id="PF00158">
    <property type="entry name" value="Sigma54_activat"/>
    <property type="match status" value="1"/>
</dbReference>
<reference evidence="7 8" key="1">
    <citation type="submission" date="2019-03" db="EMBL/GenBank/DDBJ databases">
        <title>Genomic Encyclopedia of Type Strains, Phase IV (KMG-IV): sequencing the most valuable type-strain genomes for metagenomic binning, comparative biology and taxonomic classification.</title>
        <authorList>
            <person name="Goeker M."/>
        </authorList>
    </citation>
    <scope>NUCLEOTIDE SEQUENCE [LARGE SCALE GENOMIC DNA]</scope>
    <source>
        <strain evidence="7 8">DSM 23344</strain>
    </source>
</reference>
<organism evidence="7 8">
    <name type="scientific">Chromatocurvus halotolerans</name>
    <dbReference type="NCBI Taxonomy" id="1132028"/>
    <lineage>
        <taxon>Bacteria</taxon>
        <taxon>Pseudomonadati</taxon>
        <taxon>Pseudomonadota</taxon>
        <taxon>Gammaproteobacteria</taxon>
        <taxon>Cellvibrionales</taxon>
        <taxon>Halieaceae</taxon>
        <taxon>Chromatocurvus</taxon>
    </lineage>
</organism>
<dbReference type="SMART" id="SM00382">
    <property type="entry name" value="AAA"/>
    <property type="match status" value="1"/>
</dbReference>
<dbReference type="AlphaFoldDB" id="A0A4R2KJK7"/>
<dbReference type="Gene3D" id="1.10.10.60">
    <property type="entry name" value="Homeodomain-like"/>
    <property type="match status" value="1"/>
</dbReference>
<evidence type="ECO:0000313" key="7">
    <source>
        <dbReference type="EMBL" id="TCO72712.1"/>
    </source>
</evidence>
<dbReference type="InterPro" id="IPR025944">
    <property type="entry name" value="Sigma_54_int_dom_CS"/>
</dbReference>
<dbReference type="OrthoDB" id="9804019at2"/>
<dbReference type="GO" id="GO:0043565">
    <property type="term" value="F:sequence-specific DNA binding"/>
    <property type="evidence" value="ECO:0007669"/>
    <property type="project" value="InterPro"/>
</dbReference>
<comment type="caution">
    <text evidence="7">The sequence shown here is derived from an EMBL/GenBank/DDBJ whole genome shotgun (WGS) entry which is preliminary data.</text>
</comment>
<dbReference type="CDD" id="cd00009">
    <property type="entry name" value="AAA"/>
    <property type="match status" value="1"/>
</dbReference>
<keyword evidence="4" id="KW-0238">DNA-binding</keyword>
<dbReference type="InterPro" id="IPR025943">
    <property type="entry name" value="Sigma_54_int_dom_ATP-bd_2"/>
</dbReference>
<evidence type="ECO:0000256" key="5">
    <source>
        <dbReference type="ARBA" id="ARBA00023163"/>
    </source>
</evidence>
<dbReference type="Proteomes" id="UP000294980">
    <property type="component" value="Unassembled WGS sequence"/>
</dbReference>
<dbReference type="RefSeq" id="WP_117319244.1">
    <property type="nucleotide sequence ID" value="NZ_QQSW01000021.1"/>
</dbReference>
<dbReference type="GO" id="GO:0006355">
    <property type="term" value="P:regulation of DNA-templated transcription"/>
    <property type="evidence" value="ECO:0007669"/>
    <property type="project" value="InterPro"/>
</dbReference>
<dbReference type="InterPro" id="IPR027417">
    <property type="entry name" value="P-loop_NTPase"/>
</dbReference>
<dbReference type="Pfam" id="PF25601">
    <property type="entry name" value="AAA_lid_14"/>
    <property type="match status" value="1"/>
</dbReference>
<evidence type="ECO:0000259" key="6">
    <source>
        <dbReference type="PROSITE" id="PS50045"/>
    </source>
</evidence>
<keyword evidence="2" id="KW-0067">ATP-binding</keyword>
<evidence type="ECO:0000256" key="4">
    <source>
        <dbReference type="ARBA" id="ARBA00023125"/>
    </source>
</evidence>
<dbReference type="SUPFAM" id="SSF52540">
    <property type="entry name" value="P-loop containing nucleoside triphosphate hydrolases"/>
    <property type="match status" value="1"/>
</dbReference>
<evidence type="ECO:0000256" key="3">
    <source>
        <dbReference type="ARBA" id="ARBA00023015"/>
    </source>
</evidence>
<sequence>MNLIASDIDPTYARMLDGYESPAILVSRNYEILATNDLYREAFGLPETAATLPRCYAVSHGYDRPCDEAGETCPLAAATASGERERVLHIHETPKGREHVDVEMLPIADETGELAFFIELLRPLPTAGEQAASQDMAGQSPAFNAMLSVISRVARSDVAVLLAGESGAGKELAAHTLHRNSLRHRAQMVTLECAGLTETLFESELFGHVRGAFTGANYHKAGLVEAANGGTLFLDEIGDVPLPLQVKLLRLIETGTYRQVGSTDVRHADFRLVCATHKDLDGMVAEGRFRQDLYYRINVFPVRVPALRERPEDIPLLANTFLRATGQGIGMHFTESAIQRLRSHDYPGNVRELRNIVTRCSIIGNSNVIDRSVVERAITGQALQADAVASGAASLQQAPDSGAGVKTLQEVESQHLDFLMRQFAGNKDAVAQAAGISVRSLYRRLAAKG</sequence>
<proteinExistence type="predicted"/>
<dbReference type="SUPFAM" id="SSF46689">
    <property type="entry name" value="Homeodomain-like"/>
    <property type="match status" value="1"/>
</dbReference>
<dbReference type="InterPro" id="IPR013656">
    <property type="entry name" value="PAS_4"/>
</dbReference>
<dbReference type="FunFam" id="3.40.50.300:FF:000006">
    <property type="entry name" value="DNA-binding transcriptional regulator NtrC"/>
    <property type="match status" value="1"/>
</dbReference>
<keyword evidence="8" id="KW-1185">Reference proteome</keyword>
<evidence type="ECO:0000256" key="2">
    <source>
        <dbReference type="ARBA" id="ARBA00022840"/>
    </source>
</evidence>
<protein>
    <submittedName>
        <fullName evidence="7">Fis family sigma54 specific transcriptional regulator</fullName>
    </submittedName>
</protein>
<feature type="domain" description="Sigma-54 factor interaction" evidence="6">
    <location>
        <begin position="136"/>
        <end position="362"/>
    </location>
</feature>
<dbReference type="PROSITE" id="PS00676">
    <property type="entry name" value="SIGMA54_INTERACT_2"/>
    <property type="match status" value="1"/>
</dbReference>
<keyword evidence="1" id="KW-0547">Nucleotide-binding</keyword>
<evidence type="ECO:0000256" key="1">
    <source>
        <dbReference type="ARBA" id="ARBA00022741"/>
    </source>
</evidence>
<dbReference type="Pfam" id="PF02954">
    <property type="entry name" value="HTH_8"/>
    <property type="match status" value="1"/>
</dbReference>
<dbReference type="Gene3D" id="1.10.8.60">
    <property type="match status" value="1"/>
</dbReference>
<evidence type="ECO:0000313" key="8">
    <source>
        <dbReference type="Proteomes" id="UP000294980"/>
    </source>
</evidence>
<dbReference type="InterPro" id="IPR002078">
    <property type="entry name" value="Sigma_54_int"/>
</dbReference>
<dbReference type="PROSITE" id="PS50045">
    <property type="entry name" value="SIGMA54_INTERACT_4"/>
    <property type="match status" value="1"/>
</dbReference>
<dbReference type="InterPro" id="IPR058031">
    <property type="entry name" value="AAA_lid_NorR"/>
</dbReference>
<dbReference type="InterPro" id="IPR002197">
    <property type="entry name" value="HTH_Fis"/>
</dbReference>
<dbReference type="EMBL" id="SLWX01000017">
    <property type="protein sequence ID" value="TCO72712.1"/>
    <property type="molecule type" value="Genomic_DNA"/>
</dbReference>
<keyword evidence="3" id="KW-0805">Transcription regulation</keyword>
<accession>A0A4R2KJK7</accession>
<dbReference type="InterPro" id="IPR009057">
    <property type="entry name" value="Homeodomain-like_sf"/>
</dbReference>
<gene>
    <name evidence="7" type="ORF">EV688_1172</name>
</gene>
<dbReference type="PROSITE" id="PS00688">
    <property type="entry name" value="SIGMA54_INTERACT_3"/>
    <property type="match status" value="1"/>
</dbReference>
<keyword evidence="5" id="KW-0804">Transcription</keyword>
<name>A0A4R2KJK7_9GAMM</name>
<dbReference type="InterPro" id="IPR003593">
    <property type="entry name" value="AAA+_ATPase"/>
</dbReference>
<dbReference type="Gene3D" id="3.40.50.300">
    <property type="entry name" value="P-loop containing nucleotide triphosphate hydrolases"/>
    <property type="match status" value="1"/>
</dbReference>
<dbReference type="Pfam" id="PF08448">
    <property type="entry name" value="PAS_4"/>
    <property type="match status" value="1"/>
</dbReference>
<dbReference type="GO" id="GO:0005524">
    <property type="term" value="F:ATP binding"/>
    <property type="evidence" value="ECO:0007669"/>
    <property type="project" value="UniProtKB-KW"/>
</dbReference>
<dbReference type="PANTHER" id="PTHR32071">
    <property type="entry name" value="TRANSCRIPTIONAL REGULATORY PROTEIN"/>
    <property type="match status" value="1"/>
</dbReference>